<dbReference type="RefSeq" id="WP_397067284.1">
    <property type="nucleotide sequence ID" value="NZ_JBIRYL010000030.1"/>
</dbReference>
<evidence type="ECO:0000313" key="2">
    <source>
        <dbReference type="Proteomes" id="UP001611494"/>
    </source>
</evidence>
<dbReference type="EMBL" id="JBIRYL010000030">
    <property type="protein sequence ID" value="MFI2234502.1"/>
    <property type="molecule type" value="Genomic_DNA"/>
</dbReference>
<sequence>MRRASIYVSSEAAEALDRAADRIVELLGDGTPRHVALSALLLAGAGQVDAVAQTLARRRAEELAARLAALPPVPE</sequence>
<gene>
    <name evidence="1" type="ORF">ACH49Z_32110</name>
</gene>
<comment type="caution">
    <text evidence="1">The sequence shown here is derived from an EMBL/GenBank/DDBJ whole genome shotgun (WGS) entry which is preliminary data.</text>
</comment>
<evidence type="ECO:0000313" key="1">
    <source>
        <dbReference type="EMBL" id="MFI2234502.1"/>
    </source>
</evidence>
<name>A0ABW7W6T9_9NOCA</name>
<keyword evidence="2" id="KW-1185">Reference proteome</keyword>
<accession>A0ABW7W6T9</accession>
<evidence type="ECO:0008006" key="3">
    <source>
        <dbReference type="Google" id="ProtNLM"/>
    </source>
</evidence>
<organism evidence="1 2">
    <name type="scientific">Nocardia testacea</name>
    <dbReference type="NCBI Taxonomy" id="248551"/>
    <lineage>
        <taxon>Bacteria</taxon>
        <taxon>Bacillati</taxon>
        <taxon>Actinomycetota</taxon>
        <taxon>Actinomycetes</taxon>
        <taxon>Mycobacteriales</taxon>
        <taxon>Nocardiaceae</taxon>
        <taxon>Nocardia</taxon>
    </lineage>
</organism>
<reference evidence="1 2" key="1">
    <citation type="submission" date="2024-10" db="EMBL/GenBank/DDBJ databases">
        <title>The Natural Products Discovery Center: Release of the First 8490 Sequenced Strains for Exploring Actinobacteria Biosynthetic Diversity.</title>
        <authorList>
            <person name="Kalkreuter E."/>
            <person name="Kautsar S.A."/>
            <person name="Yang D."/>
            <person name="Bader C.D."/>
            <person name="Teijaro C.N."/>
            <person name="Fluegel L."/>
            <person name="Davis C.M."/>
            <person name="Simpson J.R."/>
            <person name="Lauterbach L."/>
            <person name="Steele A.D."/>
            <person name="Gui C."/>
            <person name="Meng S."/>
            <person name="Li G."/>
            <person name="Viehrig K."/>
            <person name="Ye F."/>
            <person name="Su P."/>
            <person name="Kiefer A.F."/>
            <person name="Nichols A."/>
            <person name="Cepeda A.J."/>
            <person name="Yan W."/>
            <person name="Fan B."/>
            <person name="Jiang Y."/>
            <person name="Adhikari A."/>
            <person name="Zheng C.-J."/>
            <person name="Schuster L."/>
            <person name="Cowan T.M."/>
            <person name="Smanski M.J."/>
            <person name="Chevrette M.G."/>
            <person name="De Carvalho L.P.S."/>
            <person name="Shen B."/>
        </authorList>
    </citation>
    <scope>NUCLEOTIDE SEQUENCE [LARGE SCALE GENOMIC DNA]</scope>
    <source>
        <strain evidence="1 2">NPDC019377</strain>
    </source>
</reference>
<proteinExistence type="predicted"/>
<dbReference type="Proteomes" id="UP001611494">
    <property type="component" value="Unassembled WGS sequence"/>
</dbReference>
<protein>
    <recommendedName>
        <fullName evidence="3">CopG family transcriptional regulator</fullName>
    </recommendedName>
</protein>